<protein>
    <submittedName>
        <fullName evidence="2">Uncharacterized protein</fullName>
    </submittedName>
</protein>
<feature type="compositionally biased region" description="Basic and acidic residues" evidence="1">
    <location>
        <begin position="195"/>
        <end position="215"/>
    </location>
</feature>
<dbReference type="EMBL" id="ML991782">
    <property type="protein sequence ID" value="KAF2236978.1"/>
    <property type="molecule type" value="Genomic_DNA"/>
</dbReference>
<feature type="compositionally biased region" description="Low complexity" evidence="1">
    <location>
        <begin position="361"/>
        <end position="371"/>
    </location>
</feature>
<name>A0A6A6HGK9_VIRVR</name>
<reference evidence="2" key="1">
    <citation type="journal article" date="2020" name="Stud. Mycol.">
        <title>101 Dothideomycetes genomes: a test case for predicting lifestyles and emergence of pathogens.</title>
        <authorList>
            <person name="Haridas S."/>
            <person name="Albert R."/>
            <person name="Binder M."/>
            <person name="Bloem J."/>
            <person name="Labutti K."/>
            <person name="Salamov A."/>
            <person name="Andreopoulos B."/>
            <person name="Baker S."/>
            <person name="Barry K."/>
            <person name="Bills G."/>
            <person name="Bluhm B."/>
            <person name="Cannon C."/>
            <person name="Castanera R."/>
            <person name="Culley D."/>
            <person name="Daum C."/>
            <person name="Ezra D."/>
            <person name="Gonzalez J."/>
            <person name="Henrissat B."/>
            <person name="Kuo A."/>
            <person name="Liang C."/>
            <person name="Lipzen A."/>
            <person name="Lutzoni F."/>
            <person name="Magnuson J."/>
            <person name="Mondo S."/>
            <person name="Nolan M."/>
            <person name="Ohm R."/>
            <person name="Pangilinan J."/>
            <person name="Park H.-J."/>
            <person name="Ramirez L."/>
            <person name="Alfaro M."/>
            <person name="Sun H."/>
            <person name="Tritt A."/>
            <person name="Yoshinaga Y."/>
            <person name="Zwiers L.-H."/>
            <person name="Turgeon B."/>
            <person name="Goodwin S."/>
            <person name="Spatafora J."/>
            <person name="Crous P."/>
            <person name="Grigoriev I."/>
        </authorList>
    </citation>
    <scope>NUCLEOTIDE SEQUENCE</scope>
    <source>
        <strain evidence="2">Tuck. ex Michener</strain>
    </source>
</reference>
<feature type="compositionally biased region" description="Polar residues" evidence="1">
    <location>
        <begin position="217"/>
        <end position="232"/>
    </location>
</feature>
<feature type="compositionally biased region" description="Polar residues" evidence="1">
    <location>
        <begin position="44"/>
        <end position="57"/>
    </location>
</feature>
<evidence type="ECO:0000256" key="1">
    <source>
        <dbReference type="SAM" id="MobiDB-lite"/>
    </source>
</evidence>
<proteinExistence type="predicted"/>
<dbReference type="OrthoDB" id="10609077at2759"/>
<dbReference type="AlphaFoldDB" id="A0A6A6HGK9"/>
<sequence length="469" mass="55746">MCHIKRRTYVDELGKRHINRTRYVCEFHKQGRPCSTTSEDEGEITTQEVRPATSSGHPSRDGTVVVDESSRMASRHHGRKSRLPIGTLFLETIGARSKTKKPKSHPRHQREPIEVVIDQPETPVAPLEPPFNEGGRFERPRQPPPPPTHHPPTSRNTSEPVHIEIVSPPRSRRRRVTVVHDDRPEHTPVPPAESSRLDRLHRGGTEYQRPRRDSVLRTPTSGSPRSPTFSGTDDTEFFDRARAREEARRQKSDEVRRQNEEDRRHEREAEERRQAQLDRQRNLYREERRRSREAAERRRRLEETEEQERIERADRERLKRRERQRREDERLRRRAARESEDLRQRYRYEEPEAFPNYYGTARAPPQASPRQPRVDVSYGEQHPSMRYPQPPSPRNPPRTLHHRPTDRYDERHATYYSEGQPGTRIQQHTSTWWPSTHGIFRRNTYSGGYPVYRDRNGERARRRAMFWAD</sequence>
<accession>A0A6A6HGK9</accession>
<feature type="compositionally biased region" description="Basic and acidic residues" evidence="1">
    <location>
        <begin position="237"/>
        <end position="309"/>
    </location>
</feature>
<evidence type="ECO:0000313" key="2">
    <source>
        <dbReference type="EMBL" id="KAF2236978.1"/>
    </source>
</evidence>
<dbReference type="Proteomes" id="UP000800092">
    <property type="component" value="Unassembled WGS sequence"/>
</dbReference>
<evidence type="ECO:0000313" key="3">
    <source>
        <dbReference type="Proteomes" id="UP000800092"/>
    </source>
</evidence>
<gene>
    <name evidence="2" type="ORF">EV356DRAFT_530488</name>
</gene>
<feature type="compositionally biased region" description="Basic residues" evidence="1">
    <location>
        <begin position="97"/>
        <end position="108"/>
    </location>
</feature>
<feature type="compositionally biased region" description="Basic residues" evidence="1">
    <location>
        <begin position="73"/>
        <end position="82"/>
    </location>
</feature>
<feature type="region of interest" description="Disordered" evidence="1">
    <location>
        <begin position="356"/>
        <end position="405"/>
    </location>
</feature>
<keyword evidence="3" id="KW-1185">Reference proteome</keyword>
<feature type="region of interest" description="Disordered" evidence="1">
    <location>
        <begin position="31"/>
        <end position="309"/>
    </location>
</feature>
<organism evidence="2 3">
    <name type="scientific">Viridothelium virens</name>
    <name type="common">Speckled blister lichen</name>
    <name type="synonym">Trypethelium virens</name>
    <dbReference type="NCBI Taxonomy" id="1048519"/>
    <lineage>
        <taxon>Eukaryota</taxon>
        <taxon>Fungi</taxon>
        <taxon>Dikarya</taxon>
        <taxon>Ascomycota</taxon>
        <taxon>Pezizomycotina</taxon>
        <taxon>Dothideomycetes</taxon>
        <taxon>Dothideomycetes incertae sedis</taxon>
        <taxon>Trypetheliales</taxon>
        <taxon>Trypetheliaceae</taxon>
        <taxon>Viridothelium</taxon>
    </lineage>
</organism>